<keyword evidence="4" id="KW-1185">Reference proteome</keyword>
<dbReference type="PANTHER" id="PTHR30244">
    <property type="entry name" value="TRANSAMINASE"/>
    <property type="match status" value="1"/>
</dbReference>
<dbReference type="InterPro" id="IPR015422">
    <property type="entry name" value="PyrdxlP-dep_Trfase_small"/>
</dbReference>
<keyword evidence="2" id="KW-0663">Pyridoxal phosphate</keyword>
<keyword evidence="3" id="KW-0032">Aminotransferase</keyword>
<evidence type="ECO:0000313" key="3">
    <source>
        <dbReference type="EMBL" id="MEQ6290975.1"/>
    </source>
</evidence>
<organism evidence="3 4">
    <name type="scientific">Vogesella oryzagri</name>
    <dbReference type="NCBI Taxonomy" id="3160864"/>
    <lineage>
        <taxon>Bacteria</taxon>
        <taxon>Pseudomonadati</taxon>
        <taxon>Pseudomonadota</taxon>
        <taxon>Betaproteobacteria</taxon>
        <taxon>Neisseriales</taxon>
        <taxon>Chromobacteriaceae</taxon>
        <taxon>Vogesella</taxon>
    </lineage>
</organism>
<dbReference type="PANTHER" id="PTHR30244:SF34">
    <property type="entry name" value="DTDP-4-AMINO-4,6-DIDEOXYGALACTOSE TRANSAMINASE"/>
    <property type="match status" value="1"/>
</dbReference>
<dbReference type="Pfam" id="PF01041">
    <property type="entry name" value="DegT_DnrJ_EryC1"/>
    <property type="match status" value="2"/>
</dbReference>
<protein>
    <submittedName>
        <fullName evidence="3">DegT/DnrJ/EryC1/StrS family aminotransferase</fullName>
    </submittedName>
</protein>
<gene>
    <name evidence="3" type="ORF">ABNW52_10135</name>
</gene>
<sequence>MLTANSLTFSRFLLALPGVLAGRRYQRRALSRELAALLQVEDSRIVLYDSGRAAFAALLQLHGVGPGDEVIVPAFTCVVVPNQVPPSGATLRFVDIQRGSLGYDWQMLDIAIRRNTRVVVVPHNFGIACEVPTWLREKHRQVRFVDDAAHGFASRCDGQWLGSYHDGAFFSFEYSKNLTGGIGGFALLPAGAYLPQPALPEVSCLDQWRLLATLKAHLLSTRWPLLGRLTMALVRRLGLVYRSGDHEVVDGAAHPARELPLLSAVLLRAQLARLPATLAHKQQLVTRYQAALGAVPGIQQWPAAADCHWVRYPFALPFHVVDKARLARELSAACGLNIGVWFDDVIHPAGSFRHGYAAGSAPHAETLAASVFNLPVNINLAVDGALERKLQRLQQALARLLREQKESA</sequence>
<dbReference type="Proteomes" id="UP001433638">
    <property type="component" value="Unassembled WGS sequence"/>
</dbReference>
<dbReference type="InterPro" id="IPR015421">
    <property type="entry name" value="PyrdxlP-dep_Trfase_major"/>
</dbReference>
<proteinExistence type="inferred from homology"/>
<dbReference type="SUPFAM" id="SSF53383">
    <property type="entry name" value="PLP-dependent transferases"/>
    <property type="match status" value="1"/>
</dbReference>
<comment type="similarity">
    <text evidence="1 2">Belongs to the DegT/DnrJ/EryC1 family.</text>
</comment>
<dbReference type="GO" id="GO:0008483">
    <property type="term" value="F:transaminase activity"/>
    <property type="evidence" value="ECO:0007669"/>
    <property type="project" value="UniProtKB-KW"/>
</dbReference>
<dbReference type="InterPro" id="IPR000653">
    <property type="entry name" value="DegT/StrS_aminotransferase"/>
</dbReference>
<evidence type="ECO:0000313" key="4">
    <source>
        <dbReference type="Proteomes" id="UP001433638"/>
    </source>
</evidence>
<dbReference type="Gene3D" id="3.90.1150.10">
    <property type="entry name" value="Aspartate Aminotransferase, domain 1"/>
    <property type="match status" value="1"/>
</dbReference>
<accession>A0ABV1M5X2</accession>
<dbReference type="EMBL" id="JBEFLD010000005">
    <property type="protein sequence ID" value="MEQ6290975.1"/>
    <property type="molecule type" value="Genomic_DNA"/>
</dbReference>
<name>A0ABV1M5X2_9NEIS</name>
<dbReference type="InterPro" id="IPR015424">
    <property type="entry name" value="PyrdxlP-dep_Trfase"/>
</dbReference>
<keyword evidence="3" id="KW-0808">Transferase</keyword>
<dbReference type="PIRSF" id="PIRSF000390">
    <property type="entry name" value="PLP_StrS"/>
    <property type="match status" value="1"/>
</dbReference>
<dbReference type="Gene3D" id="3.40.640.10">
    <property type="entry name" value="Type I PLP-dependent aspartate aminotransferase-like (Major domain)"/>
    <property type="match status" value="1"/>
</dbReference>
<evidence type="ECO:0000256" key="1">
    <source>
        <dbReference type="ARBA" id="ARBA00037999"/>
    </source>
</evidence>
<evidence type="ECO:0000256" key="2">
    <source>
        <dbReference type="RuleBase" id="RU004508"/>
    </source>
</evidence>
<dbReference type="RefSeq" id="WP_349587183.1">
    <property type="nucleotide sequence ID" value="NZ_JBEFLD010000005.1"/>
</dbReference>
<comment type="caution">
    <text evidence="3">The sequence shown here is derived from an EMBL/GenBank/DDBJ whole genome shotgun (WGS) entry which is preliminary data.</text>
</comment>
<reference evidence="3" key="1">
    <citation type="submission" date="2024-06" db="EMBL/GenBank/DDBJ databases">
        <title>Genome sequence of Vogesella sp. MAHUQ-64.</title>
        <authorList>
            <person name="Huq M.A."/>
        </authorList>
    </citation>
    <scope>NUCLEOTIDE SEQUENCE</scope>
    <source>
        <strain evidence="3">MAHUQ-64</strain>
    </source>
</reference>